<gene>
    <name evidence="1" type="ORF">XELAEV_18039414mg</name>
</gene>
<proteinExistence type="predicted"/>
<dbReference type="EMBL" id="CM004480">
    <property type="protein sequence ID" value="OCT68118.1"/>
    <property type="molecule type" value="Genomic_DNA"/>
</dbReference>
<name>A0A974H7X6_XENLA</name>
<protein>
    <submittedName>
        <fullName evidence="1">Uncharacterized protein</fullName>
    </submittedName>
</protein>
<sequence>MIQWLLGTEENREPSSHSYYFCDPNYPFNMKGHIYIRLKLEFITVHKRDISLLSIHLYRIFKSIFINKLALFSPFAIYACKNTIKVNKMLPMKILIYPGHDIQYLVELNQRQLDI</sequence>
<dbReference type="AlphaFoldDB" id="A0A974H7X6"/>
<accession>A0A974H7X6</accession>
<dbReference type="Proteomes" id="UP000694892">
    <property type="component" value="Chromosome 8L"/>
</dbReference>
<evidence type="ECO:0000313" key="1">
    <source>
        <dbReference type="EMBL" id="OCT68118.1"/>
    </source>
</evidence>
<reference evidence="2" key="1">
    <citation type="journal article" date="2016" name="Nature">
        <title>Genome evolution in the allotetraploid frog Xenopus laevis.</title>
        <authorList>
            <person name="Session A.M."/>
            <person name="Uno Y."/>
            <person name="Kwon T."/>
            <person name="Chapman J.A."/>
            <person name="Toyoda A."/>
            <person name="Takahashi S."/>
            <person name="Fukui A."/>
            <person name="Hikosaka A."/>
            <person name="Suzuki A."/>
            <person name="Kondo M."/>
            <person name="van Heeringen S.J."/>
            <person name="Quigley I."/>
            <person name="Heinz S."/>
            <person name="Ogino H."/>
            <person name="Ochi H."/>
            <person name="Hellsten U."/>
            <person name="Lyons J.B."/>
            <person name="Simakov O."/>
            <person name="Putnam N."/>
            <person name="Stites J."/>
            <person name="Kuroki Y."/>
            <person name="Tanaka T."/>
            <person name="Michiue T."/>
            <person name="Watanabe M."/>
            <person name="Bogdanovic O."/>
            <person name="Lister R."/>
            <person name="Georgiou G."/>
            <person name="Paranjpe S.S."/>
            <person name="van Kruijsbergen I."/>
            <person name="Shu S."/>
            <person name="Carlson J."/>
            <person name="Kinoshita T."/>
            <person name="Ohta Y."/>
            <person name="Mawaribuchi S."/>
            <person name="Jenkins J."/>
            <person name="Grimwood J."/>
            <person name="Schmutz J."/>
            <person name="Mitros T."/>
            <person name="Mozaffari S.V."/>
            <person name="Suzuki Y."/>
            <person name="Haramoto Y."/>
            <person name="Yamamoto T.S."/>
            <person name="Takagi C."/>
            <person name="Heald R."/>
            <person name="Miller K."/>
            <person name="Haudenschild C."/>
            <person name="Kitzman J."/>
            <person name="Nakayama T."/>
            <person name="Izutsu Y."/>
            <person name="Robert J."/>
            <person name="Fortriede J."/>
            <person name="Burns K."/>
            <person name="Lotay V."/>
            <person name="Karimi K."/>
            <person name="Yasuoka Y."/>
            <person name="Dichmann D.S."/>
            <person name="Flajnik M.F."/>
            <person name="Houston D.W."/>
            <person name="Shendure J."/>
            <person name="DuPasquier L."/>
            <person name="Vize P.D."/>
            <person name="Zorn A.M."/>
            <person name="Ito M."/>
            <person name="Marcotte E.M."/>
            <person name="Wallingford J.B."/>
            <person name="Ito Y."/>
            <person name="Asashima M."/>
            <person name="Ueno N."/>
            <person name="Matsuda Y."/>
            <person name="Veenstra G.J."/>
            <person name="Fujiyama A."/>
            <person name="Harland R.M."/>
            <person name="Taira M."/>
            <person name="Rokhsar D.S."/>
        </authorList>
    </citation>
    <scope>NUCLEOTIDE SEQUENCE [LARGE SCALE GENOMIC DNA]</scope>
    <source>
        <strain evidence="2">J</strain>
    </source>
</reference>
<evidence type="ECO:0000313" key="2">
    <source>
        <dbReference type="Proteomes" id="UP000694892"/>
    </source>
</evidence>
<organism evidence="1 2">
    <name type="scientific">Xenopus laevis</name>
    <name type="common">African clawed frog</name>
    <dbReference type="NCBI Taxonomy" id="8355"/>
    <lineage>
        <taxon>Eukaryota</taxon>
        <taxon>Metazoa</taxon>
        <taxon>Chordata</taxon>
        <taxon>Craniata</taxon>
        <taxon>Vertebrata</taxon>
        <taxon>Euteleostomi</taxon>
        <taxon>Amphibia</taxon>
        <taxon>Batrachia</taxon>
        <taxon>Anura</taxon>
        <taxon>Pipoidea</taxon>
        <taxon>Pipidae</taxon>
        <taxon>Xenopodinae</taxon>
        <taxon>Xenopus</taxon>
        <taxon>Xenopus</taxon>
    </lineage>
</organism>